<dbReference type="Proteomes" id="UP001066276">
    <property type="component" value="Chromosome 1_1"/>
</dbReference>
<evidence type="ECO:0000313" key="2">
    <source>
        <dbReference type="EMBL" id="KAJ1218534.1"/>
    </source>
</evidence>
<keyword evidence="3" id="KW-1185">Reference proteome</keyword>
<proteinExistence type="predicted"/>
<comment type="caution">
    <text evidence="2">The sequence shown here is derived from an EMBL/GenBank/DDBJ whole genome shotgun (WGS) entry which is preliminary data.</text>
</comment>
<organism evidence="2 3">
    <name type="scientific">Pleurodeles waltl</name>
    <name type="common">Iberian ribbed newt</name>
    <dbReference type="NCBI Taxonomy" id="8319"/>
    <lineage>
        <taxon>Eukaryota</taxon>
        <taxon>Metazoa</taxon>
        <taxon>Chordata</taxon>
        <taxon>Craniata</taxon>
        <taxon>Vertebrata</taxon>
        <taxon>Euteleostomi</taxon>
        <taxon>Amphibia</taxon>
        <taxon>Batrachia</taxon>
        <taxon>Caudata</taxon>
        <taxon>Salamandroidea</taxon>
        <taxon>Salamandridae</taxon>
        <taxon>Pleurodelinae</taxon>
        <taxon>Pleurodeles</taxon>
    </lineage>
</organism>
<sequence>MATGTGRFRVATPRSGQLKVIPCCLRHREFHYRRPGAPGQQSLTLWLCVFPRGCIRGRFLIGQRRVAPRLLVPSVSVVPRPGGTRPRHPQVGGRLFAGRHPHPELRFAPLPSGWARDWFWCRALSAARFGAVAAVRRRPPGPRSTPGHPSAPGAPPGKTAPRQRPRPRQPLTYPAAPAQGASRSSAIRPRPSTGPQPPRSPEQLKPPVCPLRGRDRNSVVSPGPQRSCHSSLSAIPPASARPGTSL</sequence>
<dbReference type="AlphaFoldDB" id="A0AAV7WZ33"/>
<evidence type="ECO:0000313" key="3">
    <source>
        <dbReference type="Proteomes" id="UP001066276"/>
    </source>
</evidence>
<accession>A0AAV7WZ33</accession>
<evidence type="ECO:0000256" key="1">
    <source>
        <dbReference type="SAM" id="MobiDB-lite"/>
    </source>
</evidence>
<feature type="compositionally biased region" description="Low complexity" evidence="1">
    <location>
        <begin position="181"/>
        <end position="191"/>
    </location>
</feature>
<gene>
    <name evidence="2" type="ORF">NDU88_006112</name>
</gene>
<reference evidence="2" key="1">
    <citation type="journal article" date="2022" name="bioRxiv">
        <title>Sequencing and chromosome-scale assembly of the giantPleurodeles waltlgenome.</title>
        <authorList>
            <person name="Brown T."/>
            <person name="Elewa A."/>
            <person name="Iarovenko S."/>
            <person name="Subramanian E."/>
            <person name="Araus A.J."/>
            <person name="Petzold A."/>
            <person name="Susuki M."/>
            <person name="Suzuki K.-i.T."/>
            <person name="Hayashi T."/>
            <person name="Toyoda A."/>
            <person name="Oliveira C."/>
            <person name="Osipova E."/>
            <person name="Leigh N.D."/>
            <person name="Simon A."/>
            <person name="Yun M.H."/>
        </authorList>
    </citation>
    <scope>NUCLEOTIDE SEQUENCE</scope>
    <source>
        <strain evidence="2">20211129_DDA</strain>
        <tissue evidence="2">Liver</tissue>
    </source>
</reference>
<protein>
    <submittedName>
        <fullName evidence="2">Uncharacterized protein</fullName>
    </submittedName>
</protein>
<name>A0AAV7WZ33_PLEWA</name>
<feature type="region of interest" description="Disordered" evidence="1">
    <location>
        <begin position="137"/>
        <end position="246"/>
    </location>
</feature>
<dbReference type="EMBL" id="JANPWB010000001">
    <property type="protein sequence ID" value="KAJ1218534.1"/>
    <property type="molecule type" value="Genomic_DNA"/>
</dbReference>